<protein>
    <recommendedName>
        <fullName evidence="5">Coproporphyrinogen III oxidase</fullName>
    </recommendedName>
</protein>
<evidence type="ECO:0008006" key="5">
    <source>
        <dbReference type="Google" id="ProtNLM"/>
    </source>
</evidence>
<name>A0A3E2NL99_9SPHI</name>
<gene>
    <name evidence="3" type="ORF">DYU05_17980</name>
</gene>
<dbReference type="EMBL" id="QWDE01000004">
    <property type="protein sequence ID" value="RFZ81713.1"/>
    <property type="molecule type" value="Genomic_DNA"/>
</dbReference>
<feature type="compositionally biased region" description="Polar residues" evidence="1">
    <location>
        <begin position="25"/>
        <end position="38"/>
    </location>
</feature>
<feature type="region of interest" description="Disordered" evidence="1">
    <location>
        <begin position="23"/>
        <end position="72"/>
    </location>
</feature>
<sequence length="72" mass="7417">MKTLKAFAITTLIALTFAACDPKRNNATLGSGNDSLNSGAKPDTSNSAQDSSRKDSSSKGNVNPTGHATPQH</sequence>
<keyword evidence="2" id="KW-0732">Signal</keyword>
<evidence type="ECO:0000313" key="3">
    <source>
        <dbReference type="EMBL" id="RFZ81713.1"/>
    </source>
</evidence>
<reference evidence="3 4" key="1">
    <citation type="submission" date="2018-08" db="EMBL/GenBank/DDBJ databases">
        <title>Mucilaginibacter terrae sp. nov., isolated from manganese diggings.</title>
        <authorList>
            <person name="Huang Y."/>
            <person name="Zhou Z."/>
        </authorList>
    </citation>
    <scope>NUCLEOTIDE SEQUENCE [LARGE SCALE GENOMIC DNA]</scope>
    <source>
        <strain evidence="3 4">ZH6</strain>
    </source>
</reference>
<evidence type="ECO:0000313" key="4">
    <source>
        <dbReference type="Proteomes" id="UP000260823"/>
    </source>
</evidence>
<organism evidence="3 4">
    <name type="scientific">Mucilaginibacter terrenus</name>
    <dbReference type="NCBI Taxonomy" id="2482727"/>
    <lineage>
        <taxon>Bacteria</taxon>
        <taxon>Pseudomonadati</taxon>
        <taxon>Bacteroidota</taxon>
        <taxon>Sphingobacteriia</taxon>
        <taxon>Sphingobacteriales</taxon>
        <taxon>Sphingobacteriaceae</taxon>
        <taxon>Mucilaginibacter</taxon>
    </lineage>
</organism>
<feature type="chain" id="PRO_5017792216" description="Coproporphyrinogen III oxidase" evidence="2">
    <location>
        <begin position="19"/>
        <end position="72"/>
    </location>
</feature>
<comment type="caution">
    <text evidence="3">The sequence shown here is derived from an EMBL/GenBank/DDBJ whole genome shotgun (WGS) entry which is preliminary data.</text>
</comment>
<dbReference type="RefSeq" id="WP_117384534.1">
    <property type="nucleotide sequence ID" value="NZ_QWDE01000004.1"/>
</dbReference>
<feature type="compositionally biased region" description="Polar residues" evidence="1">
    <location>
        <begin position="60"/>
        <end position="72"/>
    </location>
</feature>
<dbReference type="Proteomes" id="UP000260823">
    <property type="component" value="Unassembled WGS sequence"/>
</dbReference>
<accession>A0A3E2NL99</accession>
<feature type="signal peptide" evidence="2">
    <location>
        <begin position="1"/>
        <end position="18"/>
    </location>
</feature>
<evidence type="ECO:0000256" key="2">
    <source>
        <dbReference type="SAM" id="SignalP"/>
    </source>
</evidence>
<dbReference type="AlphaFoldDB" id="A0A3E2NL99"/>
<evidence type="ECO:0000256" key="1">
    <source>
        <dbReference type="SAM" id="MobiDB-lite"/>
    </source>
</evidence>
<keyword evidence="4" id="KW-1185">Reference proteome</keyword>
<proteinExistence type="predicted"/>
<dbReference type="PROSITE" id="PS51257">
    <property type="entry name" value="PROKAR_LIPOPROTEIN"/>
    <property type="match status" value="1"/>
</dbReference>